<evidence type="ECO:0000256" key="1">
    <source>
        <dbReference type="ARBA" id="ARBA00004711"/>
    </source>
</evidence>
<dbReference type="Gene3D" id="3.30.420.360">
    <property type="match status" value="1"/>
</dbReference>
<dbReference type="PROSITE" id="PS51163">
    <property type="entry name" value="YRDC"/>
    <property type="match status" value="1"/>
</dbReference>
<dbReference type="GO" id="GO:0016874">
    <property type="term" value="F:ligase activity"/>
    <property type="evidence" value="ECO:0007669"/>
    <property type="project" value="UniProtKB-UniRule"/>
</dbReference>
<evidence type="ECO:0000256" key="5">
    <source>
        <dbReference type="ARBA" id="ARBA00022771"/>
    </source>
</evidence>
<dbReference type="InterPro" id="IPR011125">
    <property type="entry name" value="Znf_HypF"/>
</dbReference>
<comment type="caution">
    <text evidence="12">The sequence shown here is derived from an EMBL/GenBank/DDBJ whole genome shotgun (WGS) entry which is preliminary data.</text>
</comment>
<keyword evidence="6" id="KW-0862">Zinc</keyword>
<dbReference type="GO" id="GO:0003725">
    <property type="term" value="F:double-stranded RNA binding"/>
    <property type="evidence" value="ECO:0007669"/>
    <property type="project" value="InterPro"/>
</dbReference>
<keyword evidence="12" id="KW-0808">Transferase</keyword>
<dbReference type="InterPro" id="IPR043129">
    <property type="entry name" value="ATPase_NBD"/>
</dbReference>
<evidence type="ECO:0000256" key="3">
    <source>
        <dbReference type="ARBA" id="ARBA00022598"/>
    </source>
</evidence>
<protein>
    <recommendedName>
        <fullName evidence="8">Carbamoyltransferase</fullName>
        <ecNumber evidence="8">6.2.-.-</ecNumber>
    </recommendedName>
</protein>
<dbReference type="GO" id="GO:0016743">
    <property type="term" value="F:carboxyl- or carbamoyltransferase activity"/>
    <property type="evidence" value="ECO:0007669"/>
    <property type="project" value="UniProtKB-UniRule"/>
</dbReference>
<dbReference type="AlphaFoldDB" id="A0A7C6EBL5"/>
<dbReference type="FunFam" id="3.30.420.40:FF:000124">
    <property type="entry name" value="Carbamoyltransferase HypF"/>
    <property type="match status" value="1"/>
</dbReference>
<dbReference type="GO" id="GO:0008270">
    <property type="term" value="F:zinc ion binding"/>
    <property type="evidence" value="ECO:0007669"/>
    <property type="project" value="UniProtKB-KW"/>
</dbReference>
<comment type="pathway">
    <text evidence="1">Protein modification; [NiFe] hydrogenase maturation.</text>
</comment>
<dbReference type="GO" id="GO:0003998">
    <property type="term" value="F:acylphosphatase activity"/>
    <property type="evidence" value="ECO:0007669"/>
    <property type="project" value="UniProtKB-EC"/>
</dbReference>
<evidence type="ECO:0000259" key="11">
    <source>
        <dbReference type="PROSITE" id="PS51163"/>
    </source>
</evidence>
<feature type="active site" evidence="9">
    <location>
        <position position="54"/>
    </location>
</feature>
<evidence type="ECO:0000256" key="2">
    <source>
        <dbReference type="ARBA" id="ARBA00008097"/>
    </source>
</evidence>
<dbReference type="InterPro" id="IPR036046">
    <property type="entry name" value="Acylphosphatase-like_dom_sf"/>
</dbReference>
<keyword evidence="5" id="KW-0863">Zinc-finger</keyword>
<evidence type="ECO:0000256" key="7">
    <source>
        <dbReference type="ARBA" id="ARBA00048220"/>
    </source>
</evidence>
<dbReference type="InterPro" id="IPR001792">
    <property type="entry name" value="Acylphosphatase-like_dom"/>
</dbReference>
<organism evidence="12">
    <name type="scientific">candidate division WOR-3 bacterium</name>
    <dbReference type="NCBI Taxonomy" id="2052148"/>
    <lineage>
        <taxon>Bacteria</taxon>
        <taxon>Bacteria division WOR-3</taxon>
    </lineage>
</organism>
<dbReference type="InterPro" id="IPR055128">
    <property type="entry name" value="HypF_C_2"/>
</dbReference>
<dbReference type="Gene3D" id="3.30.420.40">
    <property type="match status" value="1"/>
</dbReference>
<evidence type="ECO:0000256" key="8">
    <source>
        <dbReference type="PIRNR" id="PIRNR006256"/>
    </source>
</evidence>
<feature type="domain" description="YrdC-like" evidence="11">
    <location>
        <begin position="218"/>
        <end position="406"/>
    </location>
</feature>
<dbReference type="PROSITE" id="PS00150">
    <property type="entry name" value="ACYLPHOSPHATASE_1"/>
    <property type="match status" value="1"/>
</dbReference>
<dbReference type="Gene3D" id="3.30.110.120">
    <property type="match status" value="1"/>
</dbReference>
<comment type="catalytic activity">
    <reaction evidence="7">
        <text>C-terminal L-cysteinyl-[HypE protein] + carbamoyl phosphate + ATP + H2O = C-terminal S-carboxamide-L-cysteinyl-[HypE protein] + AMP + phosphate + diphosphate + H(+)</text>
        <dbReference type="Rhea" id="RHEA:55636"/>
        <dbReference type="Rhea" id="RHEA-COMP:14247"/>
        <dbReference type="Rhea" id="RHEA-COMP:14392"/>
        <dbReference type="ChEBI" id="CHEBI:15377"/>
        <dbReference type="ChEBI" id="CHEBI:15378"/>
        <dbReference type="ChEBI" id="CHEBI:30616"/>
        <dbReference type="ChEBI" id="CHEBI:33019"/>
        <dbReference type="ChEBI" id="CHEBI:43474"/>
        <dbReference type="ChEBI" id="CHEBI:58228"/>
        <dbReference type="ChEBI" id="CHEBI:76913"/>
        <dbReference type="ChEBI" id="CHEBI:139126"/>
        <dbReference type="ChEBI" id="CHEBI:456215"/>
    </reaction>
</comment>
<dbReference type="GO" id="GO:0051604">
    <property type="term" value="P:protein maturation"/>
    <property type="evidence" value="ECO:0007669"/>
    <property type="project" value="TreeGrafter"/>
</dbReference>
<comment type="similarity">
    <text evidence="2 8">Belongs to the carbamoyltransferase HypF family.</text>
</comment>
<keyword evidence="9" id="KW-0378">Hydrolase</keyword>
<dbReference type="InterPro" id="IPR017945">
    <property type="entry name" value="DHBP_synth_RibB-like_a/b_dom"/>
</dbReference>
<dbReference type="SUPFAM" id="SSF54975">
    <property type="entry name" value="Acylphosphatase/BLUF domain-like"/>
    <property type="match status" value="1"/>
</dbReference>
<dbReference type="Gene3D" id="3.90.870.50">
    <property type="match status" value="1"/>
</dbReference>
<dbReference type="InterPro" id="IPR017968">
    <property type="entry name" value="Acylphosphatase_CS"/>
</dbReference>
<evidence type="ECO:0000256" key="6">
    <source>
        <dbReference type="ARBA" id="ARBA00022833"/>
    </source>
</evidence>
<comment type="catalytic activity">
    <reaction evidence="9">
        <text>an acyl phosphate + H2O = a carboxylate + phosphate + H(+)</text>
        <dbReference type="Rhea" id="RHEA:14965"/>
        <dbReference type="ChEBI" id="CHEBI:15377"/>
        <dbReference type="ChEBI" id="CHEBI:15378"/>
        <dbReference type="ChEBI" id="CHEBI:29067"/>
        <dbReference type="ChEBI" id="CHEBI:43474"/>
        <dbReference type="ChEBI" id="CHEBI:59918"/>
        <dbReference type="EC" id="3.6.1.7"/>
    </reaction>
</comment>
<dbReference type="PANTHER" id="PTHR42959:SF1">
    <property type="entry name" value="CARBAMOYLTRANSFERASE HYPF"/>
    <property type="match status" value="1"/>
</dbReference>
<accession>A0A7C6EBL5</accession>
<dbReference type="EC" id="6.2.-.-" evidence="8"/>
<dbReference type="PIRSF" id="PIRSF006256">
    <property type="entry name" value="CMPcnvr_hdrg_mat"/>
    <property type="match status" value="1"/>
</dbReference>
<gene>
    <name evidence="12" type="primary">hypF</name>
    <name evidence="12" type="ORF">ENW73_04735</name>
</gene>
<evidence type="ECO:0000256" key="9">
    <source>
        <dbReference type="PROSITE-ProRule" id="PRU00520"/>
    </source>
</evidence>
<dbReference type="SUPFAM" id="SSF53067">
    <property type="entry name" value="Actin-like ATPase domain"/>
    <property type="match status" value="1"/>
</dbReference>
<dbReference type="Pfam" id="PF00708">
    <property type="entry name" value="Acylphosphatase"/>
    <property type="match status" value="1"/>
</dbReference>
<dbReference type="InterPro" id="IPR051060">
    <property type="entry name" value="Carbamoyltrans_HypF-like"/>
</dbReference>
<dbReference type="UniPathway" id="UPA00335"/>
<dbReference type="SUPFAM" id="SSF55821">
    <property type="entry name" value="YrdC/RibB"/>
    <property type="match status" value="1"/>
</dbReference>
<dbReference type="Pfam" id="PF22521">
    <property type="entry name" value="HypF_C_2"/>
    <property type="match status" value="1"/>
</dbReference>
<dbReference type="PROSITE" id="PS51160">
    <property type="entry name" value="ACYLPHOSPHATASE_3"/>
    <property type="match status" value="1"/>
</dbReference>
<name>A0A7C6EBL5_UNCW3</name>
<proteinExistence type="inferred from homology"/>
<dbReference type="Pfam" id="PF01300">
    <property type="entry name" value="Sua5_yciO_yrdC"/>
    <property type="match status" value="1"/>
</dbReference>
<dbReference type="Pfam" id="PF07503">
    <property type="entry name" value="zf-HYPF"/>
    <property type="match status" value="2"/>
</dbReference>
<dbReference type="EMBL" id="DTLI01000126">
    <property type="protein sequence ID" value="HHS52156.1"/>
    <property type="molecule type" value="Genomic_DNA"/>
</dbReference>
<dbReference type="InterPro" id="IPR041440">
    <property type="entry name" value="HypF_C"/>
</dbReference>
<dbReference type="Pfam" id="PF17788">
    <property type="entry name" value="HypF_C"/>
    <property type="match status" value="1"/>
</dbReference>
<dbReference type="InterPro" id="IPR006070">
    <property type="entry name" value="Sua5-like_dom"/>
</dbReference>
<feature type="domain" description="Acylphosphatase-like" evidence="10">
    <location>
        <begin position="21"/>
        <end position="107"/>
    </location>
</feature>
<sequence length="770" mass="86149">MSESKAEHKLAKEISNKSFLRLRIIIRGAVQGVGFRPFIYRLAKELCLNGWVNNSSQGVFIEVEGEKRRLQEFLLRIETDKPPRSSIQSLESVYLDPIGYKRFEIRPSVGLGKKVALVLPDIATCSDCRAEIFDPTNRRYHYPFTNCTNCGPRFSIIQALPYDRANTTMKKFKMCRACQAEYEDPLDRRFHAQPNACPVCGPHLELWDKKGNRLSSHYEALLAGASAIKEGKIVAVKGLGGFHLIVDAHNEKAVVRLRRLKVREEKPFALMYPSLKVIKQDCIVSELETRLLLSPESPIVLLKRLEDNNGTGIASSVAPNNPNLGIMLPYTPLHHLLMAELGFPVVATSGNISDEPICIDEYEALKRLAGIADLFLVHNRPIARPVDDSIVRVVMDRELVIRRARGYAPLPIHLKEPLPPVLAVGAHLKNTVAITVGKDVFISQHIGDLDTGLAFGVFNKVIDSFKKLYEFKPEKVVCDIHPDYVSTRFAEATGLPVIHVQHHYAHSLSVMAENELTGRVLSVSWDGTGYGLDNTIWGGEFLLVKDSSFVRVASLRTFRLPGGEIAIKEPRRSGLGILYEIFGEKVFAMRELLPIKSFSSNELKILKTVLARNINSPITSSMGRLFDAVASIIGLRQKIRFEGQAAMEMEFALAGIKSDQHYPYKIDGAKIDWEPMILAILKDFKDKTPLGLISAKFHNTLVEMIIDVAKQIGEEKVVLTGGCFQNKYLTERAVIRLTKEGFRPYWHQRVPPNDGGIALGQVIAGLLKEY</sequence>
<reference evidence="12" key="1">
    <citation type="journal article" date="2020" name="mSystems">
        <title>Genome- and Community-Level Interaction Insights into Carbon Utilization and Element Cycling Functions of Hydrothermarchaeota in Hydrothermal Sediment.</title>
        <authorList>
            <person name="Zhou Z."/>
            <person name="Liu Y."/>
            <person name="Xu W."/>
            <person name="Pan J."/>
            <person name="Luo Z.H."/>
            <person name="Li M."/>
        </authorList>
    </citation>
    <scope>NUCLEOTIDE SEQUENCE [LARGE SCALE GENOMIC DNA]</scope>
    <source>
        <strain evidence="12">SpSt-876</strain>
    </source>
</reference>
<keyword evidence="4" id="KW-0479">Metal-binding</keyword>
<evidence type="ECO:0000256" key="4">
    <source>
        <dbReference type="ARBA" id="ARBA00022723"/>
    </source>
</evidence>
<evidence type="ECO:0000313" key="12">
    <source>
        <dbReference type="EMBL" id="HHS52156.1"/>
    </source>
</evidence>
<dbReference type="PANTHER" id="PTHR42959">
    <property type="entry name" value="CARBAMOYLTRANSFERASE"/>
    <property type="match status" value="1"/>
</dbReference>
<keyword evidence="3" id="KW-0436">Ligase</keyword>
<dbReference type="InterPro" id="IPR004421">
    <property type="entry name" value="Carbamoyltransferase_HypF"/>
</dbReference>
<evidence type="ECO:0000259" key="10">
    <source>
        <dbReference type="PROSITE" id="PS51160"/>
    </source>
</evidence>
<dbReference type="NCBIfam" id="TIGR00143">
    <property type="entry name" value="hypF"/>
    <property type="match status" value="1"/>
</dbReference>
<feature type="active site" evidence="9">
    <location>
        <position position="36"/>
    </location>
</feature>